<proteinExistence type="predicted"/>
<evidence type="ECO:0000313" key="2">
    <source>
        <dbReference type="Proteomes" id="UP000515498"/>
    </source>
</evidence>
<dbReference type="AlphaFoldDB" id="A0A7G8PKI5"/>
<protein>
    <submittedName>
        <fullName evidence="1">Uncharacterized protein</fullName>
    </submittedName>
</protein>
<sequence>MTAENGVDTELLGQSAFHKLTHGFAIRDRLRDVLAEQQAIERHYLRRDNSSEYSSRTAWAEWVLDSDLDYTEAALLLGDFIHNLRAALDHAVWAITPAHIQEKRPTEVAFGLRSTEQSYAKWAKARRDWYGPEVFEVFKSSQPFNAVGTGTLHPLHILQFLSNTDKHQLLNIVANTQVDLGGVTVDPEPPGGVVSTVNEGVVAKGSVLARVEFARPAQPGKTEVTLKPIFAFEQVFRYVDHDGAEQWLVVGDALNEIGPDVVEAVAYLLLAHKRDCQTAA</sequence>
<dbReference type="EMBL" id="CP059894">
    <property type="protein sequence ID" value="QNJ94851.1"/>
    <property type="molecule type" value="Genomic_DNA"/>
</dbReference>
<accession>A0A7G8PKI5</accession>
<name>A0A7G8PKI5_9MYCO</name>
<reference evidence="1 2" key="1">
    <citation type="submission" date="2020-07" db="EMBL/GenBank/DDBJ databases">
        <title>Draft genome sequence of four isobutane-metabolizing strains capable of cometabolically degrading diverse ether contaminants.</title>
        <authorList>
            <person name="Chen W."/>
            <person name="Faulkner N."/>
            <person name="Smith C."/>
            <person name="Hyman M."/>
        </authorList>
    </citation>
    <scope>NUCLEOTIDE SEQUENCE [LARGE SCALE GENOMIC DNA]</scope>
    <source>
        <strain evidence="1 2">2A</strain>
    </source>
</reference>
<dbReference type="KEGG" id="mflu:HZU40_11710"/>
<organism evidence="1 2">
    <name type="scientific">Mycolicibacterium fluoranthenivorans</name>
    <dbReference type="NCBI Taxonomy" id="258505"/>
    <lineage>
        <taxon>Bacteria</taxon>
        <taxon>Bacillati</taxon>
        <taxon>Actinomycetota</taxon>
        <taxon>Actinomycetes</taxon>
        <taxon>Mycobacteriales</taxon>
        <taxon>Mycobacteriaceae</taxon>
        <taxon>Mycolicibacterium</taxon>
    </lineage>
</organism>
<gene>
    <name evidence="1" type="ORF">HZU40_11710</name>
</gene>
<dbReference type="RefSeq" id="WP_187098450.1">
    <property type="nucleotide sequence ID" value="NZ_CP059894.1"/>
</dbReference>
<evidence type="ECO:0000313" key="1">
    <source>
        <dbReference type="EMBL" id="QNJ94851.1"/>
    </source>
</evidence>
<dbReference type="Proteomes" id="UP000515498">
    <property type="component" value="Chromosome"/>
</dbReference>